<dbReference type="Proteomes" id="UP001306508">
    <property type="component" value="Unassembled WGS sequence"/>
</dbReference>
<feature type="region of interest" description="Disordered" evidence="2">
    <location>
        <begin position="141"/>
        <end position="186"/>
    </location>
</feature>
<evidence type="ECO:0000313" key="3">
    <source>
        <dbReference type="EMBL" id="KAK5778988.1"/>
    </source>
</evidence>
<feature type="region of interest" description="Disordered" evidence="2">
    <location>
        <begin position="1"/>
        <end position="21"/>
    </location>
</feature>
<keyword evidence="1" id="KW-0175">Coiled coil</keyword>
<proteinExistence type="predicted"/>
<dbReference type="InterPro" id="IPR025752">
    <property type="entry name" value="HPH_family"/>
</dbReference>
<feature type="compositionally biased region" description="Low complexity" evidence="2">
    <location>
        <begin position="740"/>
        <end position="757"/>
    </location>
</feature>
<comment type="caution">
    <text evidence="3">The sequence shown here is derived from an EMBL/GenBank/DDBJ whole genome shotgun (WGS) entry which is preliminary data.</text>
</comment>
<gene>
    <name evidence="3" type="ORF">RI543_003607</name>
</gene>
<evidence type="ECO:0000256" key="1">
    <source>
        <dbReference type="SAM" id="Coils"/>
    </source>
</evidence>
<keyword evidence="4" id="KW-1185">Reference proteome</keyword>
<feature type="coiled-coil region" evidence="1">
    <location>
        <begin position="805"/>
        <end position="832"/>
    </location>
</feature>
<evidence type="ECO:0000256" key="2">
    <source>
        <dbReference type="SAM" id="MobiDB-lite"/>
    </source>
</evidence>
<sequence length="886" mass="102032">MSESKSHIGIPPLKKNPENSERNFRLFKNSFMQNDITKKLDKNYNINQYQIKRADSEIDPNSEDIPPEQPSPLNNYQNIIPKNDIFENKKWREDIGKHKIDFKNFSMKNKPSDHLYTNKEKLSLPVNKKSNFDLEHFQKGREHSLPENLSNNHTTYPINKSSSGFQNNSKSNDHNDSNPKKSSLNNHTTFNLQYSWGEKSHISNAATKQLHILEKPLRRMSVLPELHNFLPHKKEKDSIINHSKTSILSEGATADLDLRDKQSQFFEPREDFLQSPSAIRNQTTNITPIFKNFTFNQHNLNQSDPKLSELHENEPLNLQGRRASDPSEIQRSKTILPSFHQNRRQTISTNVEIPISVLKERRMSAVSAGYEPPSTTEFSLPQRLRRASMVSSLNRSFPPNETIRRRSLSPELTFTHYKNDNHHTKNKNTFKTFDFKSFQFPLSTPQEIIGQESHFDNIPGKGERSTVVKEEKVNRNNGRNKVRTIEDDNDYEDISNYVHTNNIFATLIEQEKEREKEREKHHHHHGHHGMVDYTSAVTGAFSDVMFNWNETSNDNQSQSESESTSESCNSLCNINTQLGGNEIISSKENTLDTTTPVPTAYNSTCQTPILNKATRIEESKKHRHHKSLNDNISKSIPYVNDKKRLVYQFLQSLAPPSKNQLEKQGLLFTSENPLISSQLLDKDSANTNNGITMSSNRSLQSLLFHDLEQPEYLSDSPGPSPYSRSSYSLSSYSSSSYSSDLSSTSSNGSKSNEDSSNQNRDQMDDILDRYDVDYYQRHIALLLSKFDDIMKSHLKGAILKKEIDFQRTLQNFDNLVDELQKLKKKTIDLETLIKSKYLVKLTKDFGDKNSDSFIEVIKKNVTYNIKQLEAFETRMSIFFSNSESWA</sequence>
<dbReference type="GO" id="GO:0005783">
    <property type="term" value="C:endoplasmic reticulum"/>
    <property type="evidence" value="ECO:0007669"/>
    <property type="project" value="InterPro"/>
</dbReference>
<dbReference type="EMBL" id="JAWIZZ010000048">
    <property type="protein sequence ID" value="KAK5778988.1"/>
    <property type="molecule type" value="Genomic_DNA"/>
</dbReference>
<dbReference type="AlphaFoldDB" id="A0AAN7WFV2"/>
<protein>
    <submittedName>
        <fullName evidence="3">Uncharacterized protein</fullName>
    </submittedName>
</protein>
<dbReference type="Pfam" id="PF13694">
    <property type="entry name" value="Hph"/>
    <property type="match status" value="1"/>
</dbReference>
<evidence type="ECO:0000313" key="4">
    <source>
        <dbReference type="Proteomes" id="UP001306508"/>
    </source>
</evidence>
<feature type="compositionally biased region" description="Polar residues" evidence="2">
    <location>
        <begin position="147"/>
        <end position="166"/>
    </location>
</feature>
<organism evidence="3 4">
    <name type="scientific">Arxiozyma heterogenica</name>
    <dbReference type="NCBI Taxonomy" id="278026"/>
    <lineage>
        <taxon>Eukaryota</taxon>
        <taxon>Fungi</taxon>
        <taxon>Dikarya</taxon>
        <taxon>Ascomycota</taxon>
        <taxon>Saccharomycotina</taxon>
        <taxon>Saccharomycetes</taxon>
        <taxon>Saccharomycetales</taxon>
        <taxon>Saccharomycetaceae</taxon>
        <taxon>Arxiozyma</taxon>
    </lineage>
</organism>
<accession>A0AAN7WFV2</accession>
<feature type="region of interest" description="Disordered" evidence="2">
    <location>
        <begin position="740"/>
        <end position="761"/>
    </location>
</feature>
<name>A0AAN7WFV2_9SACH</name>
<reference evidence="4" key="1">
    <citation type="submission" date="2023-07" db="EMBL/GenBank/DDBJ databases">
        <title>A draft genome of Kazachstania heterogenica Y-27499.</title>
        <authorList>
            <person name="Donic C."/>
            <person name="Kralova J.S."/>
            <person name="Fidel L."/>
            <person name="Ben-Dor S."/>
            <person name="Jung S."/>
        </authorList>
    </citation>
    <scope>NUCLEOTIDE SEQUENCE [LARGE SCALE GENOMIC DNA]</scope>
    <source>
        <strain evidence="4">Y27499</strain>
    </source>
</reference>